<dbReference type="SUPFAM" id="SSF46785">
    <property type="entry name" value="Winged helix' DNA-binding domain"/>
    <property type="match status" value="1"/>
</dbReference>
<evidence type="ECO:0000256" key="1">
    <source>
        <dbReference type="ARBA" id="ARBA00023015"/>
    </source>
</evidence>
<dbReference type="PANTHER" id="PTHR24567:SF26">
    <property type="entry name" value="REGULATORY PROTEIN YEIL"/>
    <property type="match status" value="1"/>
</dbReference>
<dbReference type="STRING" id="1195236.CTER_5084"/>
<gene>
    <name evidence="6" type="ORF">CTER_5084</name>
</gene>
<keyword evidence="1" id="KW-0805">Transcription regulation</keyword>
<dbReference type="InterPro" id="IPR018490">
    <property type="entry name" value="cNMP-bd_dom_sf"/>
</dbReference>
<dbReference type="PROSITE" id="PS51063">
    <property type="entry name" value="HTH_CRP_2"/>
    <property type="match status" value="1"/>
</dbReference>
<dbReference type="GO" id="GO:0005829">
    <property type="term" value="C:cytosol"/>
    <property type="evidence" value="ECO:0007669"/>
    <property type="project" value="TreeGrafter"/>
</dbReference>
<comment type="caution">
    <text evidence="6">The sequence shown here is derived from an EMBL/GenBank/DDBJ whole genome shotgun (WGS) entry which is preliminary data.</text>
</comment>
<dbReference type="Gene3D" id="2.60.120.10">
    <property type="entry name" value="Jelly Rolls"/>
    <property type="match status" value="1"/>
</dbReference>
<evidence type="ECO:0000259" key="5">
    <source>
        <dbReference type="PROSITE" id="PS51063"/>
    </source>
</evidence>
<evidence type="ECO:0000256" key="2">
    <source>
        <dbReference type="ARBA" id="ARBA00023125"/>
    </source>
</evidence>
<dbReference type="RefSeq" id="WP_004630663.1">
    <property type="nucleotide sequence ID" value="NZ_AORV01000068.1"/>
</dbReference>
<keyword evidence="2" id="KW-0238">DNA-binding</keyword>
<dbReference type="InterPro" id="IPR012318">
    <property type="entry name" value="HTH_CRP"/>
</dbReference>
<evidence type="ECO:0000256" key="3">
    <source>
        <dbReference type="ARBA" id="ARBA00023163"/>
    </source>
</evidence>
<dbReference type="InterPro" id="IPR000595">
    <property type="entry name" value="cNMP-bd_dom"/>
</dbReference>
<dbReference type="InterPro" id="IPR050397">
    <property type="entry name" value="Env_Response_Regulators"/>
</dbReference>
<dbReference type="InterPro" id="IPR036390">
    <property type="entry name" value="WH_DNA-bd_sf"/>
</dbReference>
<dbReference type="GO" id="GO:0003677">
    <property type="term" value="F:DNA binding"/>
    <property type="evidence" value="ECO:0007669"/>
    <property type="project" value="UniProtKB-KW"/>
</dbReference>
<organism evidence="6 7">
    <name type="scientific">Ruminiclostridium cellobioparum subsp. termitidis CT1112</name>
    <dbReference type="NCBI Taxonomy" id="1195236"/>
    <lineage>
        <taxon>Bacteria</taxon>
        <taxon>Bacillati</taxon>
        <taxon>Bacillota</taxon>
        <taxon>Clostridia</taxon>
        <taxon>Eubacteriales</taxon>
        <taxon>Oscillospiraceae</taxon>
        <taxon>Ruminiclostridium</taxon>
    </lineage>
</organism>
<dbReference type="AlphaFoldDB" id="S0FFK6"/>
<dbReference type="PROSITE" id="PS50042">
    <property type="entry name" value="CNMP_BINDING_3"/>
    <property type="match status" value="1"/>
</dbReference>
<dbReference type="SUPFAM" id="SSF51206">
    <property type="entry name" value="cAMP-binding domain-like"/>
    <property type="match status" value="1"/>
</dbReference>
<dbReference type="Pfam" id="PF13545">
    <property type="entry name" value="HTH_Crp_2"/>
    <property type="match status" value="1"/>
</dbReference>
<feature type="domain" description="Cyclic nucleotide-binding" evidence="4">
    <location>
        <begin position="18"/>
        <end position="135"/>
    </location>
</feature>
<dbReference type="PATRIC" id="fig|1195236.3.peg.5280"/>
<dbReference type="GO" id="GO:0003700">
    <property type="term" value="F:DNA-binding transcription factor activity"/>
    <property type="evidence" value="ECO:0007669"/>
    <property type="project" value="TreeGrafter"/>
</dbReference>
<evidence type="ECO:0000313" key="6">
    <source>
        <dbReference type="EMBL" id="EMS69327.1"/>
    </source>
</evidence>
<dbReference type="InterPro" id="IPR014710">
    <property type="entry name" value="RmlC-like_jellyroll"/>
</dbReference>
<dbReference type="Pfam" id="PF00027">
    <property type="entry name" value="cNMP_binding"/>
    <property type="match status" value="1"/>
</dbReference>
<dbReference type="CDD" id="cd00038">
    <property type="entry name" value="CAP_ED"/>
    <property type="match status" value="1"/>
</dbReference>
<protein>
    <submittedName>
        <fullName evidence="6">Cyclic nucleotide-binding domain-containing protein</fullName>
    </submittedName>
</protein>
<dbReference type="eggNOG" id="COG0664">
    <property type="taxonomic scope" value="Bacteria"/>
</dbReference>
<dbReference type="PANTHER" id="PTHR24567">
    <property type="entry name" value="CRP FAMILY TRANSCRIPTIONAL REGULATORY PROTEIN"/>
    <property type="match status" value="1"/>
</dbReference>
<dbReference type="Proteomes" id="UP000014155">
    <property type="component" value="Unassembled WGS sequence"/>
</dbReference>
<accession>S0FFK6</accession>
<evidence type="ECO:0000313" key="7">
    <source>
        <dbReference type="Proteomes" id="UP000014155"/>
    </source>
</evidence>
<evidence type="ECO:0000259" key="4">
    <source>
        <dbReference type="PROSITE" id="PS50042"/>
    </source>
</evidence>
<reference evidence="6 7" key="1">
    <citation type="journal article" date="2013" name="Genome Announc.">
        <title>Draft Genome Sequence of the Cellulolytic, Mesophilic, Anaerobic Bacterium Clostridium termitidis Strain CT1112 (DSM 5398).</title>
        <authorList>
            <person name="Lal S."/>
            <person name="Ramachandran U."/>
            <person name="Zhang X."/>
            <person name="Munir R."/>
            <person name="Sparling R."/>
            <person name="Levin D.B."/>
        </authorList>
    </citation>
    <scope>NUCLEOTIDE SEQUENCE [LARGE SCALE GENOMIC DNA]</scope>
    <source>
        <strain evidence="6 7">CT1112</strain>
    </source>
</reference>
<dbReference type="SMART" id="SM00100">
    <property type="entry name" value="cNMP"/>
    <property type="match status" value="1"/>
</dbReference>
<proteinExistence type="predicted"/>
<name>S0FFK6_RUMCE</name>
<sequence>MRKISDKLLIDRYINKYHIDEVFTKDMKSHMELLFYRKNEYMFKEGEPIEYLLFIVEGKAKVFTTVSNGKSLLLCFYPESRVLGDIEIFEGITATTNVQAIEDSYCIGISRENVTIHLLNDSKFLRFICSSLGQKLNRCAKNSAINLLYSLENRLASYILAASEVSGRSGSRLLTFNENLSELSELLGTSYRHLHRALNSLCGKGVIRKLASGYEITNPAEVKRLAADLYN</sequence>
<feature type="domain" description="HTH crp-type" evidence="5">
    <location>
        <begin position="149"/>
        <end position="220"/>
    </location>
</feature>
<keyword evidence="7" id="KW-1185">Reference proteome</keyword>
<dbReference type="EMBL" id="AORV01000068">
    <property type="protein sequence ID" value="EMS69327.1"/>
    <property type="molecule type" value="Genomic_DNA"/>
</dbReference>
<keyword evidence="3" id="KW-0804">Transcription</keyword>